<sequence>MARYNSGNVQTNLDRLVGDVREAVAQRERAQQQGNLGSMVALNAFLSTQPANVPRGQEDYTNFVSALRLMVTETPQSGGVPVRARLFFPDQ</sequence>
<evidence type="ECO:0000256" key="2">
    <source>
        <dbReference type="ARBA" id="ARBA00022921"/>
    </source>
</evidence>
<protein>
    <submittedName>
        <fullName evidence="3">Uncharacterized protein</fullName>
    </submittedName>
</protein>
<dbReference type="InterPro" id="IPR043053">
    <property type="entry name" value="Hex_IIIa_N"/>
</dbReference>
<dbReference type="Proteomes" id="UP000003653">
    <property type="component" value="Unassembled WGS sequence"/>
</dbReference>
<dbReference type="InterPro" id="IPR003479">
    <property type="entry name" value="Hex_IIIa"/>
</dbReference>
<proteinExistence type="predicted"/>
<keyword evidence="4" id="KW-1185">Reference proteome</keyword>
<reference evidence="3 4" key="1">
    <citation type="submission" date="2010-04" db="EMBL/GenBank/DDBJ databases">
        <authorList>
            <person name="Muzny D."/>
            <person name="Qin X."/>
            <person name="Deng J."/>
            <person name="Jiang H."/>
            <person name="Liu Y."/>
            <person name="Qu J."/>
            <person name="Song X.-Z."/>
            <person name="Zhang L."/>
            <person name="Thornton R."/>
            <person name="Coyle M."/>
            <person name="Francisco L."/>
            <person name="Jackson L."/>
            <person name="Javaid M."/>
            <person name="Korchina V."/>
            <person name="Kovar C."/>
            <person name="Mata R."/>
            <person name="Mathew T."/>
            <person name="Ngo R."/>
            <person name="Nguyen L."/>
            <person name="Nguyen N."/>
            <person name="Okwuonu G."/>
            <person name="Ongeri F."/>
            <person name="Pham C."/>
            <person name="Simmons D."/>
            <person name="Wilczek-Boney K."/>
            <person name="Hale W."/>
            <person name="Jakkamsetti A."/>
            <person name="Pham P."/>
            <person name="Ruth R."/>
            <person name="San Lucas F."/>
            <person name="Warren J."/>
            <person name="Zhang J."/>
            <person name="Zhao Z."/>
            <person name="Zhou C."/>
            <person name="Zhu D."/>
            <person name="Lee S."/>
            <person name="Bess C."/>
            <person name="Blankenburg K."/>
            <person name="Forbes L."/>
            <person name="Fu Q."/>
            <person name="Gubbala S."/>
            <person name="Hirani K."/>
            <person name="Jayaseelan J.C."/>
            <person name="Lara F."/>
            <person name="Munidasa M."/>
            <person name="Palculict T."/>
            <person name="Patil S."/>
            <person name="Pu L.-L."/>
            <person name="Saada N."/>
            <person name="Tang L."/>
            <person name="Weissenberger G."/>
            <person name="Zhu Y."/>
            <person name="Hemphill L."/>
            <person name="Shang Y."/>
            <person name="Youmans B."/>
            <person name="Ayvaz T."/>
            <person name="Ross M."/>
            <person name="Santibanez J."/>
            <person name="Aqrawi P."/>
            <person name="Gross S."/>
            <person name="Joshi V."/>
            <person name="Fowler G."/>
            <person name="Nazareth L."/>
            <person name="Reid J."/>
            <person name="Worley K."/>
            <person name="Petrosino J."/>
            <person name="Highlander S."/>
            <person name="Gibbs R."/>
        </authorList>
    </citation>
    <scope>NUCLEOTIDE SEQUENCE [LARGE SCALE GENOMIC DNA]</scope>
    <source>
        <strain evidence="3 4">ATCC BAA-614</strain>
    </source>
</reference>
<dbReference type="Gene3D" id="1.20.120.1500">
    <property type="entry name" value="Pre-hexon-linking protein IIIa"/>
    <property type="match status" value="1"/>
</dbReference>
<dbReference type="AlphaFoldDB" id="D5P6Q2"/>
<accession>D5P6Q2</accession>
<dbReference type="HOGENOM" id="CLU_2423787_0_0_11"/>
<keyword evidence="1" id="KW-1048">Host nucleus</keyword>
<keyword evidence="2" id="KW-0426">Late protein</keyword>
<evidence type="ECO:0000313" key="4">
    <source>
        <dbReference type="Proteomes" id="UP000003653"/>
    </source>
</evidence>
<name>D5P6Q2_9MYCO</name>
<gene>
    <name evidence="3" type="ORF">HMPREF0591_1846</name>
</gene>
<dbReference type="Pfam" id="PF02455">
    <property type="entry name" value="Hex_IIIa"/>
    <property type="match status" value="1"/>
</dbReference>
<evidence type="ECO:0000313" key="3">
    <source>
        <dbReference type="EMBL" id="EFG78248.1"/>
    </source>
</evidence>
<organism evidence="3 4">
    <name type="scientific">Mycobacterium parascrofulaceum ATCC BAA-614</name>
    <dbReference type="NCBI Taxonomy" id="525368"/>
    <lineage>
        <taxon>Bacteria</taxon>
        <taxon>Bacillati</taxon>
        <taxon>Actinomycetota</taxon>
        <taxon>Actinomycetes</taxon>
        <taxon>Mycobacteriales</taxon>
        <taxon>Mycobacteriaceae</taxon>
        <taxon>Mycobacterium</taxon>
        <taxon>Mycobacterium simiae complex</taxon>
    </lineage>
</organism>
<evidence type="ECO:0000256" key="1">
    <source>
        <dbReference type="ARBA" id="ARBA00022562"/>
    </source>
</evidence>
<dbReference type="EMBL" id="ADNV01000168">
    <property type="protein sequence ID" value="EFG78248.1"/>
    <property type="molecule type" value="Genomic_DNA"/>
</dbReference>
<comment type="caution">
    <text evidence="3">The sequence shown here is derived from an EMBL/GenBank/DDBJ whole genome shotgun (WGS) entry which is preliminary data.</text>
</comment>